<dbReference type="InterPro" id="IPR051606">
    <property type="entry name" value="Polyketide_Oxido-like"/>
</dbReference>
<dbReference type="EMBL" id="JADEYR010000001">
    <property type="protein sequence ID" value="MBE9402810.1"/>
    <property type="molecule type" value="Genomic_DNA"/>
</dbReference>
<dbReference type="RefSeq" id="WP_193864536.1">
    <property type="nucleotide sequence ID" value="NZ_JADEYR010000001.1"/>
</dbReference>
<accession>A0ABR9W028</accession>
<dbReference type="Pfam" id="PF13460">
    <property type="entry name" value="NAD_binding_10"/>
    <property type="match status" value="1"/>
</dbReference>
<evidence type="ECO:0000313" key="2">
    <source>
        <dbReference type="EMBL" id="MBE9402810.1"/>
    </source>
</evidence>
<protein>
    <submittedName>
        <fullName evidence="2">SDR family oxidoreductase</fullName>
    </submittedName>
</protein>
<dbReference type="InterPro" id="IPR036291">
    <property type="entry name" value="NAD(P)-bd_dom_sf"/>
</dbReference>
<reference evidence="2 3" key="1">
    <citation type="submission" date="2020-10" db="EMBL/GenBank/DDBJ databases">
        <title>Draft genome and description of Brachybacterium epidermidis sp nov.</title>
        <authorList>
            <person name="Boxberger M."/>
            <person name="La Scola B."/>
        </authorList>
    </citation>
    <scope>NUCLEOTIDE SEQUENCE [LARGE SCALE GENOMIC DNA]</scope>
    <source>
        <strain evidence="2 3">Marseille-Q2903</strain>
    </source>
</reference>
<evidence type="ECO:0000313" key="3">
    <source>
        <dbReference type="Proteomes" id="UP000644727"/>
    </source>
</evidence>
<comment type="caution">
    <text evidence="2">The sequence shown here is derived from an EMBL/GenBank/DDBJ whole genome shotgun (WGS) entry which is preliminary data.</text>
</comment>
<feature type="domain" description="NAD(P)-binding" evidence="1">
    <location>
        <begin position="8"/>
        <end position="191"/>
    </location>
</feature>
<dbReference type="SUPFAM" id="SSF51735">
    <property type="entry name" value="NAD(P)-binding Rossmann-fold domains"/>
    <property type="match status" value="1"/>
</dbReference>
<proteinExistence type="predicted"/>
<name>A0ABR9W028_9MICO</name>
<sequence>MQITIVGGAKGTGAQLAALAIEAGHVVTVVTRSGTVPEGADRVLGSASDPAVARLAVTGADAVVVTVGGAKGVAHNRAAVTRTVIEQMKQVGVRRLLVQSSLGAGESAQQMPLALRLPMKLVLAKPLADHEEQEAAVMASGLDWTIVRPSGLTDKPATGSWQTLETSEPGTLRGTIPRADLAACMLEVLEDDATIGSALGVSS</sequence>
<dbReference type="Gene3D" id="3.40.50.720">
    <property type="entry name" value="NAD(P)-binding Rossmann-like Domain"/>
    <property type="match status" value="1"/>
</dbReference>
<organism evidence="2 3">
    <name type="scientific">Brachybacterium epidermidis</name>
    <dbReference type="NCBI Taxonomy" id="2781983"/>
    <lineage>
        <taxon>Bacteria</taxon>
        <taxon>Bacillati</taxon>
        <taxon>Actinomycetota</taxon>
        <taxon>Actinomycetes</taxon>
        <taxon>Micrococcales</taxon>
        <taxon>Dermabacteraceae</taxon>
        <taxon>Brachybacterium</taxon>
    </lineage>
</organism>
<dbReference type="PANTHER" id="PTHR43355:SF2">
    <property type="entry name" value="FLAVIN REDUCTASE (NADPH)"/>
    <property type="match status" value="1"/>
</dbReference>
<dbReference type="InterPro" id="IPR016040">
    <property type="entry name" value="NAD(P)-bd_dom"/>
</dbReference>
<gene>
    <name evidence="2" type="ORF">IOE58_00855</name>
</gene>
<keyword evidence="3" id="KW-1185">Reference proteome</keyword>
<dbReference type="Proteomes" id="UP000644727">
    <property type="component" value="Unassembled WGS sequence"/>
</dbReference>
<dbReference type="PANTHER" id="PTHR43355">
    <property type="entry name" value="FLAVIN REDUCTASE (NADPH)"/>
    <property type="match status" value="1"/>
</dbReference>
<evidence type="ECO:0000259" key="1">
    <source>
        <dbReference type="Pfam" id="PF13460"/>
    </source>
</evidence>